<feature type="domain" description="DHFR" evidence="10">
    <location>
        <begin position="7"/>
        <end position="171"/>
    </location>
</feature>
<dbReference type="GO" id="GO:0006730">
    <property type="term" value="P:one-carbon metabolic process"/>
    <property type="evidence" value="ECO:0007669"/>
    <property type="project" value="UniProtKB-KW"/>
</dbReference>
<dbReference type="AlphaFoldDB" id="A0A7W9B032"/>
<dbReference type="Proteomes" id="UP000555546">
    <property type="component" value="Unassembled WGS sequence"/>
</dbReference>
<dbReference type="GO" id="GO:0046655">
    <property type="term" value="P:folic acid metabolic process"/>
    <property type="evidence" value="ECO:0007669"/>
    <property type="project" value="TreeGrafter"/>
</dbReference>
<dbReference type="GO" id="GO:0046452">
    <property type="term" value="P:dihydrofolate metabolic process"/>
    <property type="evidence" value="ECO:0007669"/>
    <property type="project" value="TreeGrafter"/>
</dbReference>
<dbReference type="InterPro" id="IPR017925">
    <property type="entry name" value="DHFR_CS"/>
</dbReference>
<dbReference type="PIRSF" id="PIRSF000194">
    <property type="entry name" value="DHFR"/>
    <property type="match status" value="1"/>
</dbReference>
<evidence type="ECO:0000256" key="7">
    <source>
        <dbReference type="ARBA" id="ARBA00025067"/>
    </source>
</evidence>
<dbReference type="CDD" id="cd00209">
    <property type="entry name" value="DHFR"/>
    <property type="match status" value="1"/>
</dbReference>
<dbReference type="UniPathway" id="UPA00077">
    <property type="reaction ID" value="UER00158"/>
</dbReference>
<organism evidence="11 12">
    <name type="scientific">Brucella daejeonensis</name>
    <dbReference type="NCBI Taxonomy" id="659015"/>
    <lineage>
        <taxon>Bacteria</taxon>
        <taxon>Pseudomonadati</taxon>
        <taxon>Pseudomonadota</taxon>
        <taxon>Alphaproteobacteria</taxon>
        <taxon>Hyphomicrobiales</taxon>
        <taxon>Brucellaceae</taxon>
        <taxon>Brucella/Ochrobactrum group</taxon>
        <taxon>Brucella</taxon>
    </lineage>
</organism>
<dbReference type="PANTHER" id="PTHR48069">
    <property type="entry name" value="DIHYDROFOLATE REDUCTASE"/>
    <property type="match status" value="1"/>
</dbReference>
<proteinExistence type="inferred from homology"/>
<dbReference type="Pfam" id="PF00186">
    <property type="entry name" value="DHFR_1"/>
    <property type="match status" value="1"/>
</dbReference>
<dbReference type="PRINTS" id="PR00070">
    <property type="entry name" value="DHFR"/>
</dbReference>
<comment type="pathway">
    <text evidence="1 8">Cofactor biosynthesis; tetrahydrofolate biosynthesis; 5,6,7,8-tetrahydrofolate from 7,8-dihydrofolate: step 1/1.</text>
</comment>
<evidence type="ECO:0000313" key="11">
    <source>
        <dbReference type="EMBL" id="MBB5703778.1"/>
    </source>
</evidence>
<dbReference type="PANTHER" id="PTHR48069:SF3">
    <property type="entry name" value="DIHYDROFOLATE REDUCTASE"/>
    <property type="match status" value="1"/>
</dbReference>
<evidence type="ECO:0000256" key="4">
    <source>
        <dbReference type="ARBA" id="ARBA00022563"/>
    </source>
</evidence>
<keyword evidence="5 8" id="KW-0521">NADP</keyword>
<comment type="caution">
    <text evidence="11">The sequence shown here is derived from an EMBL/GenBank/DDBJ whole genome shotgun (WGS) entry which is preliminary data.</text>
</comment>
<comment type="catalytic activity">
    <reaction evidence="8">
        <text>(6S)-5,6,7,8-tetrahydrofolate + NADP(+) = 7,8-dihydrofolate + NADPH + H(+)</text>
        <dbReference type="Rhea" id="RHEA:15009"/>
        <dbReference type="ChEBI" id="CHEBI:15378"/>
        <dbReference type="ChEBI" id="CHEBI:57451"/>
        <dbReference type="ChEBI" id="CHEBI:57453"/>
        <dbReference type="ChEBI" id="CHEBI:57783"/>
        <dbReference type="ChEBI" id="CHEBI:58349"/>
        <dbReference type="EC" id="1.5.1.3"/>
    </reaction>
</comment>
<dbReference type="PROSITE" id="PS51330">
    <property type="entry name" value="DHFR_2"/>
    <property type="match status" value="1"/>
</dbReference>
<accession>A0A7W9B032</accession>
<evidence type="ECO:0000313" key="12">
    <source>
        <dbReference type="Proteomes" id="UP000555546"/>
    </source>
</evidence>
<evidence type="ECO:0000256" key="5">
    <source>
        <dbReference type="ARBA" id="ARBA00022857"/>
    </source>
</evidence>
<evidence type="ECO:0000256" key="3">
    <source>
        <dbReference type="ARBA" id="ARBA00012856"/>
    </source>
</evidence>
<gene>
    <name evidence="11" type="ORF">FHS76_003688</name>
</gene>
<dbReference type="GO" id="GO:0070401">
    <property type="term" value="F:NADP+ binding"/>
    <property type="evidence" value="ECO:0007669"/>
    <property type="project" value="UniProtKB-ARBA"/>
</dbReference>
<evidence type="ECO:0000259" key="10">
    <source>
        <dbReference type="PROSITE" id="PS51330"/>
    </source>
</evidence>
<protein>
    <recommendedName>
        <fullName evidence="3 8">Dihydrofolate reductase</fullName>
        <ecNumber evidence="3 8">1.5.1.3</ecNumber>
    </recommendedName>
</protein>
<evidence type="ECO:0000256" key="2">
    <source>
        <dbReference type="ARBA" id="ARBA00009539"/>
    </source>
</evidence>
<dbReference type="EC" id="1.5.1.3" evidence="3 8"/>
<evidence type="ECO:0000256" key="9">
    <source>
        <dbReference type="RuleBase" id="RU004474"/>
    </source>
</evidence>
<evidence type="ECO:0000256" key="1">
    <source>
        <dbReference type="ARBA" id="ARBA00004903"/>
    </source>
</evidence>
<evidence type="ECO:0000256" key="6">
    <source>
        <dbReference type="ARBA" id="ARBA00023002"/>
    </source>
</evidence>
<comment type="function">
    <text evidence="7 8">Key enzyme in folate metabolism. Catalyzes an essential reaction for de novo glycine and purine synthesis, and for DNA precursor synthesis.</text>
</comment>
<dbReference type="InterPro" id="IPR001796">
    <property type="entry name" value="DHFR_dom"/>
</dbReference>
<dbReference type="GO" id="GO:0004146">
    <property type="term" value="F:dihydrofolate reductase activity"/>
    <property type="evidence" value="ECO:0007669"/>
    <property type="project" value="UniProtKB-EC"/>
</dbReference>
<reference evidence="11 12" key="1">
    <citation type="submission" date="2020-08" db="EMBL/GenBank/DDBJ databases">
        <title>Genomic Encyclopedia of Type Strains, Phase IV (KMG-IV): sequencing the most valuable type-strain genomes for metagenomic binning, comparative biology and taxonomic classification.</title>
        <authorList>
            <person name="Goeker M."/>
        </authorList>
    </citation>
    <scope>NUCLEOTIDE SEQUENCE [LARGE SCALE GENOMIC DNA]</scope>
    <source>
        <strain evidence="11 12">DSM 26944</strain>
    </source>
</reference>
<evidence type="ECO:0000256" key="8">
    <source>
        <dbReference type="PIRNR" id="PIRNR000194"/>
    </source>
</evidence>
<dbReference type="FunFam" id="3.40.430.10:FF:000001">
    <property type="entry name" value="Dihydrofolate reductase"/>
    <property type="match status" value="1"/>
</dbReference>
<dbReference type="Gene3D" id="3.40.430.10">
    <property type="entry name" value="Dihydrofolate Reductase, subunit A"/>
    <property type="match status" value="1"/>
</dbReference>
<dbReference type="RefSeq" id="WP_183656104.1">
    <property type="nucleotide sequence ID" value="NZ_JACIJG010000018.1"/>
</dbReference>
<keyword evidence="6 8" id="KW-0560">Oxidoreductase</keyword>
<dbReference type="InterPro" id="IPR012259">
    <property type="entry name" value="DHFR"/>
</dbReference>
<dbReference type="PROSITE" id="PS00075">
    <property type="entry name" value="DHFR_1"/>
    <property type="match status" value="1"/>
</dbReference>
<sequence length="174" mass="19172">MSEEKPVVSIIVAAAENGVIGRDNDMPWRLSTDLKRFKALTFGKPVIMGRRTWESIGRPLPGRPNIVVTRDKDFEASGAKIAGSLEEAVKLGRELAVEAGVAEICVIGGGKVYAQALPFVDRIHLTRILAEVDGDTHFPELDPQLWHVVSQEDVPAGEKDSHPTRYMVYEKRVA</sequence>
<keyword evidence="4 8" id="KW-0554">One-carbon metabolism</keyword>
<dbReference type="GO" id="GO:0005829">
    <property type="term" value="C:cytosol"/>
    <property type="evidence" value="ECO:0007669"/>
    <property type="project" value="TreeGrafter"/>
</dbReference>
<name>A0A7W9B032_9HYPH</name>
<dbReference type="SUPFAM" id="SSF53597">
    <property type="entry name" value="Dihydrofolate reductase-like"/>
    <property type="match status" value="1"/>
</dbReference>
<comment type="similarity">
    <text evidence="2 8 9">Belongs to the dihydrofolate reductase family.</text>
</comment>
<dbReference type="EMBL" id="JACIJG010000018">
    <property type="protein sequence ID" value="MBB5703778.1"/>
    <property type="molecule type" value="Genomic_DNA"/>
</dbReference>
<dbReference type="InterPro" id="IPR024072">
    <property type="entry name" value="DHFR-like_dom_sf"/>
</dbReference>
<keyword evidence="12" id="KW-1185">Reference proteome</keyword>
<dbReference type="GO" id="GO:0046654">
    <property type="term" value="P:tetrahydrofolate biosynthetic process"/>
    <property type="evidence" value="ECO:0007669"/>
    <property type="project" value="UniProtKB-UniPathway"/>
</dbReference>